<evidence type="ECO:0000256" key="8">
    <source>
        <dbReference type="SAM" id="Phobius"/>
    </source>
</evidence>
<dbReference type="EMBL" id="JAUKUA010000007">
    <property type="protein sequence ID" value="KAK0704391.1"/>
    <property type="molecule type" value="Genomic_DNA"/>
</dbReference>
<organism evidence="10 11">
    <name type="scientific">Lasiosphaeris hirsuta</name>
    <dbReference type="NCBI Taxonomy" id="260670"/>
    <lineage>
        <taxon>Eukaryota</taxon>
        <taxon>Fungi</taxon>
        <taxon>Dikarya</taxon>
        <taxon>Ascomycota</taxon>
        <taxon>Pezizomycotina</taxon>
        <taxon>Sordariomycetes</taxon>
        <taxon>Sordariomycetidae</taxon>
        <taxon>Sordariales</taxon>
        <taxon>Lasiosphaeriaceae</taxon>
        <taxon>Lasiosphaeris</taxon>
    </lineage>
</organism>
<evidence type="ECO:0000256" key="4">
    <source>
        <dbReference type="ARBA" id="ARBA00022729"/>
    </source>
</evidence>
<name>A0AA40DK84_9PEZI</name>
<evidence type="ECO:0000256" key="7">
    <source>
        <dbReference type="SAM" id="MobiDB-lite"/>
    </source>
</evidence>
<evidence type="ECO:0000313" key="10">
    <source>
        <dbReference type="EMBL" id="KAK0704391.1"/>
    </source>
</evidence>
<evidence type="ECO:0000256" key="5">
    <source>
        <dbReference type="ARBA" id="ARBA00022989"/>
    </source>
</evidence>
<dbReference type="SMART" id="SM01320">
    <property type="entry name" value="TRP_N"/>
    <property type="match status" value="1"/>
</dbReference>
<dbReference type="InterPro" id="IPR040241">
    <property type="entry name" value="TRP_Flc/Pkd2-like"/>
</dbReference>
<feature type="domain" description="ML-like" evidence="9">
    <location>
        <begin position="28"/>
        <end position="179"/>
    </location>
</feature>
<keyword evidence="3 8" id="KW-0812">Transmembrane</keyword>
<dbReference type="GO" id="GO:0055085">
    <property type="term" value="P:transmembrane transport"/>
    <property type="evidence" value="ECO:0007669"/>
    <property type="project" value="TreeGrafter"/>
</dbReference>
<dbReference type="AlphaFoldDB" id="A0AA40DK84"/>
<evidence type="ECO:0000313" key="11">
    <source>
        <dbReference type="Proteomes" id="UP001172102"/>
    </source>
</evidence>
<keyword evidence="5 8" id="KW-1133">Transmembrane helix</keyword>
<comment type="similarity">
    <text evidence="2">Belongs to the transient receptor potential (TRP) ion channel family.</text>
</comment>
<proteinExistence type="inferred from homology"/>
<feature type="transmembrane region" description="Helical" evidence="8">
    <location>
        <begin position="555"/>
        <end position="581"/>
    </location>
</feature>
<comment type="subcellular location">
    <subcellularLocation>
        <location evidence="1">Membrane</location>
        <topology evidence="1">Multi-pass membrane protein</topology>
    </subcellularLocation>
</comment>
<dbReference type="PANTHER" id="PTHR31145">
    <property type="entry name" value="INTEGRAL MEMBRANE PROTEIN (AFU_ORTHOLOGUE AFUA_7G01610)"/>
    <property type="match status" value="1"/>
</dbReference>
<dbReference type="InterPro" id="IPR010308">
    <property type="entry name" value="TRP_C"/>
</dbReference>
<evidence type="ECO:0000256" key="1">
    <source>
        <dbReference type="ARBA" id="ARBA00004141"/>
    </source>
</evidence>
<feature type="transmembrane region" description="Helical" evidence="8">
    <location>
        <begin position="409"/>
        <end position="431"/>
    </location>
</feature>
<feature type="transmembrane region" description="Helical" evidence="8">
    <location>
        <begin position="467"/>
        <end position="488"/>
    </location>
</feature>
<dbReference type="Proteomes" id="UP001172102">
    <property type="component" value="Unassembled WGS sequence"/>
</dbReference>
<evidence type="ECO:0000256" key="6">
    <source>
        <dbReference type="ARBA" id="ARBA00023136"/>
    </source>
</evidence>
<dbReference type="GO" id="GO:0016020">
    <property type="term" value="C:membrane"/>
    <property type="evidence" value="ECO:0007669"/>
    <property type="project" value="UniProtKB-SubCell"/>
</dbReference>
<reference evidence="10" key="1">
    <citation type="submission" date="2023-06" db="EMBL/GenBank/DDBJ databases">
        <title>Genome-scale phylogeny and comparative genomics of the fungal order Sordariales.</title>
        <authorList>
            <consortium name="Lawrence Berkeley National Laboratory"/>
            <person name="Hensen N."/>
            <person name="Bonometti L."/>
            <person name="Westerberg I."/>
            <person name="Brannstrom I.O."/>
            <person name="Guillou S."/>
            <person name="Cros-Aarteil S."/>
            <person name="Calhoun S."/>
            <person name="Haridas S."/>
            <person name="Kuo A."/>
            <person name="Mondo S."/>
            <person name="Pangilinan J."/>
            <person name="Riley R."/>
            <person name="Labutti K."/>
            <person name="Andreopoulos B."/>
            <person name="Lipzen A."/>
            <person name="Chen C."/>
            <person name="Yanf M."/>
            <person name="Daum C."/>
            <person name="Ng V."/>
            <person name="Clum A."/>
            <person name="Steindorff A."/>
            <person name="Ohm R."/>
            <person name="Martin F."/>
            <person name="Silar P."/>
            <person name="Natvig D."/>
            <person name="Lalanne C."/>
            <person name="Gautier V."/>
            <person name="Ament-Velasquez S.L."/>
            <person name="Kruys A."/>
            <person name="Hutchinson M.I."/>
            <person name="Powell A.J."/>
            <person name="Barry K."/>
            <person name="Miller A.N."/>
            <person name="Grigoriev I.V."/>
            <person name="Debuchy R."/>
            <person name="Gladieux P."/>
            <person name="Thoren M.H."/>
            <person name="Johannesson H."/>
        </authorList>
    </citation>
    <scope>NUCLEOTIDE SEQUENCE</scope>
    <source>
        <strain evidence="10">SMH4607-1</strain>
    </source>
</reference>
<evidence type="ECO:0000259" key="9">
    <source>
        <dbReference type="SMART" id="SM01320"/>
    </source>
</evidence>
<sequence length="621" mass="66619">MKAEGFKHRLVRTALAGLALAHTALGGTVLYTIGELGNCLPNSLVTIQSLHINFDYGSKTVNFTIAGTSQETLDVTAYLNLLVYDKNIEVTPLDPCDEGSLVPALCPIRRGSFSATHTQNISAEQAGKVPGAAYSVPDISAVSQLRLFRRRNAAGGGSPGQGDQVACTENQVTNGVTSDIPGLTYAAAAVAGVSLLASGVTSVAQGGSAGGGAAAHSIGPGFADVLGWFQIIALNGMMSIDYPLVYQKFSKNFGFSFGLISWPQLQGSIERFRVDTGGNLTANRAGDLGAAPLLSGAEGDEAKGCIKGTVSGIRRYCESQGVAPGNAFMTVLVVLLIVAAIVIVGMSLFKSIITLWARFGRLPEKLQRYRRRFWGAIGRVLTTGILLFYTPLVTFSISQLRVGESKGAGAIAGIVLILVTGLLVALSWRIWTCIPVEEGKRNPSRLFDDKELWVRYNFLYAWYRHDFWWVFMAIIFYKFTLGVVLATAEGDPTGQAVARMVVEVPLLGLLAWARPFQLRSSNILGIATQAVNVILAGLNFAFVPQHCLDPIVKGVLGLVLVAIYSLVTVVFAVLVIVDLIIKLRTANPHREQRLKGHVETSKQTNDDPESDPPKTPTVRVQ</sequence>
<keyword evidence="11" id="KW-1185">Reference proteome</keyword>
<feature type="region of interest" description="Disordered" evidence="7">
    <location>
        <begin position="592"/>
        <end position="621"/>
    </location>
</feature>
<dbReference type="Pfam" id="PF14558">
    <property type="entry name" value="TRP_N"/>
    <property type="match status" value="1"/>
</dbReference>
<feature type="transmembrane region" description="Helical" evidence="8">
    <location>
        <begin position="327"/>
        <end position="353"/>
    </location>
</feature>
<dbReference type="Pfam" id="PF06011">
    <property type="entry name" value="TRP"/>
    <property type="match status" value="1"/>
</dbReference>
<dbReference type="InterPro" id="IPR032800">
    <property type="entry name" value="TRP_N"/>
</dbReference>
<gene>
    <name evidence="10" type="ORF">B0H67DRAFT_686797</name>
</gene>
<dbReference type="GO" id="GO:0009272">
    <property type="term" value="P:fungal-type cell wall biogenesis"/>
    <property type="evidence" value="ECO:0007669"/>
    <property type="project" value="TreeGrafter"/>
</dbReference>
<keyword evidence="6 8" id="KW-0472">Membrane</keyword>
<evidence type="ECO:0000256" key="2">
    <source>
        <dbReference type="ARBA" id="ARBA00010642"/>
    </source>
</evidence>
<comment type="caution">
    <text evidence="10">The sequence shown here is derived from an EMBL/GenBank/DDBJ whole genome shotgun (WGS) entry which is preliminary data.</text>
</comment>
<feature type="transmembrane region" description="Helical" evidence="8">
    <location>
        <begin position="494"/>
        <end position="512"/>
    </location>
</feature>
<evidence type="ECO:0000256" key="3">
    <source>
        <dbReference type="ARBA" id="ARBA00022692"/>
    </source>
</evidence>
<keyword evidence="4" id="KW-0732">Signal</keyword>
<accession>A0AA40DK84</accession>
<dbReference type="PANTHER" id="PTHR31145:SF5">
    <property type="entry name" value="DUF907 DOMAIN PROTEIN (AFU_ORTHOLOGUE AFUA_2G06100)"/>
    <property type="match status" value="1"/>
</dbReference>
<feature type="transmembrane region" description="Helical" evidence="8">
    <location>
        <begin position="524"/>
        <end position="543"/>
    </location>
</feature>
<feature type="transmembrane region" description="Helical" evidence="8">
    <location>
        <begin position="373"/>
        <end position="397"/>
    </location>
</feature>
<protein>
    <recommendedName>
        <fullName evidence="9">ML-like domain-containing protein</fullName>
    </recommendedName>
</protein>